<comment type="caution">
    <text evidence="7">The sequence shown here is derived from an EMBL/GenBank/DDBJ whole genome shotgun (WGS) entry which is preliminary data.</text>
</comment>
<keyword evidence="1 6" id="KW-0963">Cytoplasm</keyword>
<comment type="function">
    <text evidence="6">Specifically methylates the N7 position of guanine in position 527 of 16S rRNA.</text>
</comment>
<evidence type="ECO:0000256" key="4">
    <source>
        <dbReference type="ARBA" id="ARBA00022679"/>
    </source>
</evidence>
<keyword evidence="4 6" id="KW-0808">Transferase</keyword>
<gene>
    <name evidence="6 7" type="primary">rsmG</name>
    <name evidence="7" type="ORF">GRI47_12205</name>
</gene>
<dbReference type="AlphaFoldDB" id="A0A844YBZ6"/>
<dbReference type="RefSeq" id="WP_160661651.1">
    <property type="nucleotide sequence ID" value="NZ_BAABDV010000001.1"/>
</dbReference>
<name>A0A844YBZ6_9SPHN</name>
<evidence type="ECO:0000313" key="8">
    <source>
        <dbReference type="Proteomes" id="UP000430272"/>
    </source>
</evidence>
<dbReference type="EMBL" id="WTYD01000002">
    <property type="protein sequence ID" value="MXO54763.1"/>
    <property type="molecule type" value="Genomic_DNA"/>
</dbReference>
<comment type="similarity">
    <text evidence="6">Belongs to the methyltransferase superfamily. RNA methyltransferase RsmG family.</text>
</comment>
<organism evidence="7 8">
    <name type="scientific">Qipengyuania pelagi</name>
    <dbReference type="NCBI Taxonomy" id="994320"/>
    <lineage>
        <taxon>Bacteria</taxon>
        <taxon>Pseudomonadati</taxon>
        <taxon>Pseudomonadota</taxon>
        <taxon>Alphaproteobacteria</taxon>
        <taxon>Sphingomonadales</taxon>
        <taxon>Erythrobacteraceae</taxon>
        <taxon>Qipengyuania</taxon>
    </lineage>
</organism>
<sequence length="209" mass="23453">MIESEAEARAFVAARCDDRAMRKFERLIVLLREENMRQNLVAARSFDEVWLRHIADSVQLLDHAGSERSVWLDLGTGAGFPGIALAIARPDQHFHLVESRKRRVEWLASVKADLKLENCTIHGARLEHVESFDADCITARAFAPLPRLLDLSARFSTKETRWILPKGRSAAQEVGALPKKRRALFHVEHSQTDAQAGIITGSGRIEAKP</sequence>
<dbReference type="InterPro" id="IPR003682">
    <property type="entry name" value="rRNA_ssu_MeTfrase_G"/>
</dbReference>
<comment type="caution">
    <text evidence="6">Lacks conserved residue(s) required for the propagation of feature annotation.</text>
</comment>
<feature type="binding site" evidence="6">
    <location>
        <position position="140"/>
    </location>
    <ligand>
        <name>S-adenosyl-L-methionine</name>
        <dbReference type="ChEBI" id="CHEBI:59789"/>
    </ligand>
</feature>
<evidence type="ECO:0000256" key="2">
    <source>
        <dbReference type="ARBA" id="ARBA00022552"/>
    </source>
</evidence>
<dbReference type="InterPro" id="IPR029063">
    <property type="entry name" value="SAM-dependent_MTases_sf"/>
</dbReference>
<dbReference type="EC" id="2.1.1.170" evidence="6"/>
<proteinExistence type="inferred from homology"/>
<dbReference type="GO" id="GO:0005829">
    <property type="term" value="C:cytosol"/>
    <property type="evidence" value="ECO:0007669"/>
    <property type="project" value="TreeGrafter"/>
</dbReference>
<keyword evidence="8" id="KW-1185">Reference proteome</keyword>
<dbReference type="PIRSF" id="PIRSF003078">
    <property type="entry name" value="GidB"/>
    <property type="match status" value="1"/>
</dbReference>
<evidence type="ECO:0000313" key="7">
    <source>
        <dbReference type="EMBL" id="MXO54763.1"/>
    </source>
</evidence>
<dbReference type="Pfam" id="PF02527">
    <property type="entry name" value="GidB"/>
    <property type="match status" value="1"/>
</dbReference>
<feature type="binding site" evidence="6">
    <location>
        <begin position="126"/>
        <end position="127"/>
    </location>
    <ligand>
        <name>S-adenosyl-L-methionine</name>
        <dbReference type="ChEBI" id="CHEBI:59789"/>
    </ligand>
</feature>
<feature type="binding site" evidence="6">
    <location>
        <position position="80"/>
    </location>
    <ligand>
        <name>S-adenosyl-L-methionine</name>
        <dbReference type="ChEBI" id="CHEBI:59789"/>
    </ligand>
</feature>
<feature type="binding site" evidence="6">
    <location>
        <position position="75"/>
    </location>
    <ligand>
        <name>S-adenosyl-L-methionine</name>
        <dbReference type="ChEBI" id="CHEBI:59789"/>
    </ligand>
</feature>
<dbReference type="PANTHER" id="PTHR31760:SF0">
    <property type="entry name" value="S-ADENOSYL-L-METHIONINE-DEPENDENT METHYLTRANSFERASES SUPERFAMILY PROTEIN"/>
    <property type="match status" value="1"/>
</dbReference>
<dbReference type="Gene3D" id="3.40.50.150">
    <property type="entry name" value="Vaccinia Virus protein VP39"/>
    <property type="match status" value="1"/>
</dbReference>
<keyword evidence="3 6" id="KW-0489">Methyltransferase</keyword>
<evidence type="ECO:0000256" key="6">
    <source>
        <dbReference type="HAMAP-Rule" id="MF_00074"/>
    </source>
</evidence>
<accession>A0A844YBZ6</accession>
<dbReference type="NCBIfam" id="TIGR00138">
    <property type="entry name" value="rsmG_gidB"/>
    <property type="match status" value="1"/>
</dbReference>
<evidence type="ECO:0000256" key="5">
    <source>
        <dbReference type="ARBA" id="ARBA00022691"/>
    </source>
</evidence>
<evidence type="ECO:0000256" key="1">
    <source>
        <dbReference type="ARBA" id="ARBA00022490"/>
    </source>
</evidence>
<keyword evidence="5 6" id="KW-0949">S-adenosyl-L-methionine</keyword>
<dbReference type="Proteomes" id="UP000430272">
    <property type="component" value="Unassembled WGS sequence"/>
</dbReference>
<comment type="subcellular location">
    <subcellularLocation>
        <location evidence="6">Cytoplasm</location>
    </subcellularLocation>
</comment>
<dbReference type="PANTHER" id="PTHR31760">
    <property type="entry name" value="S-ADENOSYL-L-METHIONINE-DEPENDENT METHYLTRANSFERASES SUPERFAMILY PROTEIN"/>
    <property type="match status" value="1"/>
</dbReference>
<protein>
    <recommendedName>
        <fullName evidence="6">Ribosomal RNA small subunit methyltransferase G</fullName>
        <ecNumber evidence="6">2.1.1.170</ecNumber>
    </recommendedName>
    <alternativeName>
        <fullName evidence="6">16S rRNA 7-methylguanosine methyltransferase</fullName>
        <shortName evidence="6">16S rRNA m7G methyltransferase</shortName>
    </alternativeName>
</protein>
<dbReference type="GO" id="GO:0070043">
    <property type="term" value="F:rRNA (guanine-N7-)-methyltransferase activity"/>
    <property type="evidence" value="ECO:0007669"/>
    <property type="project" value="UniProtKB-UniRule"/>
</dbReference>
<evidence type="ECO:0000256" key="3">
    <source>
        <dbReference type="ARBA" id="ARBA00022603"/>
    </source>
</evidence>
<dbReference type="HAMAP" id="MF_00074">
    <property type="entry name" value="16SrRNA_methyltr_G"/>
    <property type="match status" value="1"/>
</dbReference>
<dbReference type="SUPFAM" id="SSF53335">
    <property type="entry name" value="S-adenosyl-L-methionine-dependent methyltransferases"/>
    <property type="match status" value="1"/>
</dbReference>
<comment type="catalytic activity">
    <reaction evidence="6">
        <text>guanosine(527) in 16S rRNA + S-adenosyl-L-methionine = N(7)-methylguanosine(527) in 16S rRNA + S-adenosyl-L-homocysteine</text>
        <dbReference type="Rhea" id="RHEA:42732"/>
        <dbReference type="Rhea" id="RHEA-COMP:10209"/>
        <dbReference type="Rhea" id="RHEA-COMP:10210"/>
        <dbReference type="ChEBI" id="CHEBI:57856"/>
        <dbReference type="ChEBI" id="CHEBI:59789"/>
        <dbReference type="ChEBI" id="CHEBI:74269"/>
        <dbReference type="ChEBI" id="CHEBI:74480"/>
        <dbReference type="EC" id="2.1.1.170"/>
    </reaction>
</comment>
<keyword evidence="2 6" id="KW-0698">rRNA processing</keyword>
<reference evidence="7 8" key="1">
    <citation type="submission" date="2019-12" db="EMBL/GenBank/DDBJ databases">
        <title>Genomic-based taxomic classification of the family Erythrobacteraceae.</title>
        <authorList>
            <person name="Xu L."/>
        </authorList>
    </citation>
    <scope>NUCLEOTIDE SEQUENCE [LARGE SCALE GENOMIC DNA]</scope>
    <source>
        <strain evidence="7 8">JCM 17468</strain>
    </source>
</reference>
<dbReference type="OrthoDB" id="9808773at2"/>